<name>A0A7R9D0Z7_TIMCR</name>
<evidence type="ECO:0000256" key="1">
    <source>
        <dbReference type="SAM" id="MobiDB-lite"/>
    </source>
</evidence>
<reference evidence="2" key="1">
    <citation type="submission" date="2020-11" db="EMBL/GenBank/DDBJ databases">
        <authorList>
            <person name="Tran Van P."/>
        </authorList>
    </citation>
    <scope>NUCLEOTIDE SEQUENCE</scope>
</reference>
<gene>
    <name evidence="2" type="ORF">TCEB3V08_LOCUS7605</name>
</gene>
<evidence type="ECO:0000313" key="2">
    <source>
        <dbReference type="EMBL" id="CAD7404660.1"/>
    </source>
</evidence>
<dbReference type="AlphaFoldDB" id="A0A7R9D0Z7"/>
<feature type="compositionally biased region" description="Polar residues" evidence="1">
    <location>
        <begin position="15"/>
        <end position="36"/>
    </location>
</feature>
<proteinExistence type="predicted"/>
<accession>A0A7R9D0Z7</accession>
<dbReference type="EMBL" id="OC319225">
    <property type="protein sequence ID" value="CAD7404660.1"/>
    <property type="molecule type" value="Genomic_DNA"/>
</dbReference>
<organism evidence="2">
    <name type="scientific">Timema cristinae</name>
    <name type="common">Walking stick</name>
    <dbReference type="NCBI Taxonomy" id="61476"/>
    <lineage>
        <taxon>Eukaryota</taxon>
        <taxon>Metazoa</taxon>
        <taxon>Ecdysozoa</taxon>
        <taxon>Arthropoda</taxon>
        <taxon>Hexapoda</taxon>
        <taxon>Insecta</taxon>
        <taxon>Pterygota</taxon>
        <taxon>Neoptera</taxon>
        <taxon>Polyneoptera</taxon>
        <taxon>Phasmatodea</taxon>
        <taxon>Timematodea</taxon>
        <taxon>Timematoidea</taxon>
        <taxon>Timematidae</taxon>
        <taxon>Timema</taxon>
    </lineage>
</organism>
<feature type="region of interest" description="Disordered" evidence="1">
    <location>
        <begin position="1"/>
        <end position="39"/>
    </location>
</feature>
<protein>
    <submittedName>
        <fullName evidence="2">Uncharacterized protein</fullName>
    </submittedName>
</protein>
<sequence length="110" mass="12387">MNPHLRGGKVENHLGKTTPSSPDRDSNLNLSVLSSRAQHDKRISKLRHRGGHRVSLPIRVIHRVGGRTQNGDRLKMGQLLLDSVIHELCYWNCSRGLVEVCLELYQGQMG</sequence>